<gene>
    <name evidence="2" type="ORF">SAMN05444274_102511</name>
</gene>
<feature type="domain" description="Tail specific protease" evidence="1">
    <location>
        <begin position="253"/>
        <end position="468"/>
    </location>
</feature>
<dbReference type="EMBL" id="FQUM01000002">
    <property type="protein sequence ID" value="SHE83063.1"/>
    <property type="molecule type" value="Genomic_DNA"/>
</dbReference>
<dbReference type="SUPFAM" id="SSF52096">
    <property type="entry name" value="ClpP/crotonase"/>
    <property type="match status" value="1"/>
</dbReference>
<dbReference type="AlphaFoldDB" id="A0A1M4WPT1"/>
<dbReference type="STRING" id="1484053.SAMN05444274_102511"/>
<dbReference type="PROSITE" id="PS51257">
    <property type="entry name" value="PROKAR_LIPOPROTEIN"/>
    <property type="match status" value="1"/>
</dbReference>
<sequence length="496" mass="57280">MEGIIKFTLLSSLILLISCKNGNENQNLKENKSLSKQEMLQDFEVFEAIYQKANAGLYKYRSMHQIDSVFAENKAKITDSLSYREYYNLLWNVIDFTGSCHSHLDFSNSLFDSLSKEKIFFPIPLKYIDGKLFTNLACEKIPAGSEIISVNNIKANSFLRQVSKYRSTDGNNKSGKYKWVETDYLPSYIYFALGKQNDYTIEYKQYNSNEIEKIKVESTTYSDFYENFNNRHSKELEIQNNKEYSYTFIDSLKTGFLTVKSFAMGESETEGHKKYAAFLDSVFVTIKNQEVKNLIVDIRGNGGGNGVNILLLYSYLTQRTFRENISAYTLFQEIPFQEYYIYDDVEDLTNFFKETHAVFNNNKYYQTPEFNEVWHPNANAFQGKIVLLIDPIVASAGSHFASWMKSDEVPIIIGEETMGGYYGHTGHMPMTYELPNSKFLLTFSVVDLRQDVKELPDEKFGDGVIPDFKIGQSYEDFINNKDTQLNFAIEKIKNCS</sequence>
<evidence type="ECO:0000313" key="3">
    <source>
        <dbReference type="Proteomes" id="UP000184164"/>
    </source>
</evidence>
<dbReference type="Pfam" id="PF03572">
    <property type="entry name" value="Peptidase_S41"/>
    <property type="match status" value="1"/>
</dbReference>
<reference evidence="2 3" key="1">
    <citation type="submission" date="2016-11" db="EMBL/GenBank/DDBJ databases">
        <authorList>
            <person name="Jaros S."/>
            <person name="Januszkiewicz K."/>
            <person name="Wedrychowicz H."/>
        </authorList>
    </citation>
    <scope>NUCLEOTIDE SEQUENCE [LARGE SCALE GENOMIC DNA]</scope>
    <source>
        <strain evidence="2 3">DSM 26910</strain>
    </source>
</reference>
<protein>
    <submittedName>
        <fullName evidence="2">Peptidase family S41</fullName>
    </submittedName>
</protein>
<dbReference type="GO" id="GO:0006508">
    <property type="term" value="P:proteolysis"/>
    <property type="evidence" value="ECO:0007669"/>
    <property type="project" value="InterPro"/>
</dbReference>
<dbReference type="RefSeq" id="WP_083570604.1">
    <property type="nucleotide sequence ID" value="NZ_FQUM01000002.1"/>
</dbReference>
<dbReference type="Gene3D" id="3.90.226.10">
    <property type="entry name" value="2-enoyl-CoA Hydratase, Chain A, domain 1"/>
    <property type="match status" value="1"/>
</dbReference>
<name>A0A1M4WPT1_9BACT</name>
<dbReference type="Proteomes" id="UP000184164">
    <property type="component" value="Unassembled WGS sequence"/>
</dbReference>
<evidence type="ECO:0000313" key="2">
    <source>
        <dbReference type="EMBL" id="SHE83063.1"/>
    </source>
</evidence>
<dbReference type="InterPro" id="IPR005151">
    <property type="entry name" value="Tail-specific_protease"/>
</dbReference>
<evidence type="ECO:0000259" key="1">
    <source>
        <dbReference type="Pfam" id="PF03572"/>
    </source>
</evidence>
<keyword evidence="3" id="KW-1185">Reference proteome</keyword>
<dbReference type="OrthoDB" id="5480566at2"/>
<accession>A0A1M4WPT1</accession>
<proteinExistence type="predicted"/>
<organism evidence="2 3">
    <name type="scientific">Mariniphaga anaerophila</name>
    <dbReference type="NCBI Taxonomy" id="1484053"/>
    <lineage>
        <taxon>Bacteria</taxon>
        <taxon>Pseudomonadati</taxon>
        <taxon>Bacteroidota</taxon>
        <taxon>Bacteroidia</taxon>
        <taxon>Marinilabiliales</taxon>
        <taxon>Prolixibacteraceae</taxon>
        <taxon>Mariniphaga</taxon>
    </lineage>
</organism>
<dbReference type="InterPro" id="IPR029045">
    <property type="entry name" value="ClpP/crotonase-like_dom_sf"/>
</dbReference>
<dbReference type="GO" id="GO:0008236">
    <property type="term" value="F:serine-type peptidase activity"/>
    <property type="evidence" value="ECO:0007669"/>
    <property type="project" value="InterPro"/>
</dbReference>